<dbReference type="Gene3D" id="3.90.79.10">
    <property type="entry name" value="Nucleoside Triphosphate Pyrophosphohydrolase"/>
    <property type="match status" value="1"/>
</dbReference>
<accession>A0ABN0R0N3</accession>
<dbReference type="Proteomes" id="UP000020681">
    <property type="component" value="Unassembled WGS sequence"/>
</dbReference>
<name>A0ABN0R0N3_MYCUL</name>
<evidence type="ECO:0000313" key="1">
    <source>
        <dbReference type="EMBL" id="EUA90527.1"/>
    </source>
</evidence>
<comment type="caution">
    <text evidence="1">The sequence shown here is derived from an EMBL/GenBank/DDBJ whole genome shotgun (WGS) entry which is preliminary data.</text>
</comment>
<proteinExistence type="predicted"/>
<protein>
    <submittedName>
        <fullName evidence="1">Uncharacterized protein</fullName>
    </submittedName>
</protein>
<gene>
    <name evidence="1" type="ORF">I551_2996</name>
</gene>
<organism evidence="1 2">
    <name type="scientific">Mycobacterium ulcerans str. Harvey</name>
    <dbReference type="NCBI Taxonomy" id="1299332"/>
    <lineage>
        <taxon>Bacteria</taxon>
        <taxon>Bacillati</taxon>
        <taxon>Actinomycetota</taxon>
        <taxon>Actinomycetes</taxon>
        <taxon>Mycobacteriales</taxon>
        <taxon>Mycobacteriaceae</taxon>
        <taxon>Mycobacterium</taxon>
        <taxon>Mycobacterium ulcerans group</taxon>
    </lineage>
</organism>
<sequence>MMLVRDTGLDTGLSVFLMRRHAAMDFAAGVMVFPAAASTTGTATPTWAGWGLGRPAAVVVGPALRHPTRSG</sequence>
<dbReference type="EMBL" id="JAOL01000103">
    <property type="protein sequence ID" value="EUA90527.1"/>
    <property type="molecule type" value="Genomic_DNA"/>
</dbReference>
<reference evidence="1 2" key="1">
    <citation type="submission" date="2014-01" db="EMBL/GenBank/DDBJ databases">
        <authorList>
            <person name="Dobos K."/>
            <person name="Lenaerts A."/>
            <person name="Ordway D."/>
            <person name="DeGroote M.A."/>
            <person name="Parker T."/>
            <person name="Sizemore C."/>
            <person name="Tallon L.J."/>
            <person name="Sadzewicz L.K."/>
            <person name="Sengamalay N."/>
            <person name="Fraser C.M."/>
            <person name="Hine E."/>
            <person name="Shefchek K.A."/>
            <person name="Das S.P."/>
            <person name="Tettelin H."/>
        </authorList>
    </citation>
    <scope>NUCLEOTIDE SEQUENCE [LARGE SCALE GENOMIC DNA]</scope>
    <source>
        <strain evidence="1 2">Harvey</strain>
    </source>
</reference>
<keyword evidence="2" id="KW-1185">Reference proteome</keyword>
<evidence type="ECO:0000313" key="2">
    <source>
        <dbReference type="Proteomes" id="UP000020681"/>
    </source>
</evidence>